<accession>A0A453MUM7</accession>
<reference evidence="3" key="5">
    <citation type="journal article" date="2021" name="G3 (Bethesda)">
        <title>Aegilops tauschii genome assembly Aet v5.0 features greater sequence contiguity and improved annotation.</title>
        <authorList>
            <person name="Wang L."/>
            <person name="Zhu T."/>
            <person name="Rodriguez J.C."/>
            <person name="Deal K.R."/>
            <person name="Dubcovsky J."/>
            <person name="McGuire P.E."/>
            <person name="Lux T."/>
            <person name="Spannagl M."/>
            <person name="Mayer K.F.X."/>
            <person name="Baldrich P."/>
            <person name="Meyers B.C."/>
            <person name="Huo N."/>
            <person name="Gu Y.Q."/>
            <person name="Zhou H."/>
            <person name="Devos K.M."/>
            <person name="Bennetzen J.L."/>
            <person name="Unver T."/>
            <person name="Budak H."/>
            <person name="Gulick P.J."/>
            <person name="Galiba G."/>
            <person name="Kalapos B."/>
            <person name="Nelson D.R."/>
            <person name="Li P."/>
            <person name="You F.M."/>
            <person name="Luo M.C."/>
            <person name="Dvorak J."/>
        </authorList>
    </citation>
    <scope>NUCLEOTIDE SEQUENCE [LARGE SCALE GENOMIC DNA]</scope>
    <source>
        <strain evidence="3">cv. AL8/78</strain>
    </source>
</reference>
<reference evidence="3" key="4">
    <citation type="submission" date="2019-03" db="UniProtKB">
        <authorList>
            <consortium name="EnsemblPlants"/>
        </authorList>
    </citation>
    <scope>IDENTIFICATION</scope>
</reference>
<evidence type="ECO:0000256" key="2">
    <source>
        <dbReference type="SAM" id="SignalP"/>
    </source>
</evidence>
<evidence type="ECO:0000313" key="3">
    <source>
        <dbReference type="EnsemblPlants" id="AET6Gv20088400.14"/>
    </source>
</evidence>
<keyword evidence="4" id="KW-1185">Reference proteome</keyword>
<organism evidence="3 4">
    <name type="scientific">Aegilops tauschii subsp. strangulata</name>
    <name type="common">Goatgrass</name>
    <dbReference type="NCBI Taxonomy" id="200361"/>
    <lineage>
        <taxon>Eukaryota</taxon>
        <taxon>Viridiplantae</taxon>
        <taxon>Streptophyta</taxon>
        <taxon>Embryophyta</taxon>
        <taxon>Tracheophyta</taxon>
        <taxon>Spermatophyta</taxon>
        <taxon>Magnoliopsida</taxon>
        <taxon>Liliopsida</taxon>
        <taxon>Poales</taxon>
        <taxon>Poaceae</taxon>
        <taxon>BOP clade</taxon>
        <taxon>Pooideae</taxon>
        <taxon>Triticodae</taxon>
        <taxon>Triticeae</taxon>
        <taxon>Triticinae</taxon>
        <taxon>Aegilops</taxon>
    </lineage>
</organism>
<dbReference type="Proteomes" id="UP000015105">
    <property type="component" value="Chromosome 6D"/>
</dbReference>
<keyword evidence="2" id="KW-0732">Signal</keyword>
<dbReference type="EnsemblPlants" id="AET6Gv20088400.14">
    <property type="protein sequence ID" value="AET6Gv20088400.14"/>
    <property type="gene ID" value="AET6Gv20088400"/>
</dbReference>
<protein>
    <submittedName>
        <fullName evidence="3">Uncharacterized protein</fullName>
    </submittedName>
</protein>
<dbReference type="AlphaFoldDB" id="A0A453MUM7"/>
<reference evidence="3" key="3">
    <citation type="journal article" date="2017" name="Nature">
        <title>Genome sequence of the progenitor of the wheat D genome Aegilops tauschii.</title>
        <authorList>
            <person name="Luo M.C."/>
            <person name="Gu Y.Q."/>
            <person name="Puiu D."/>
            <person name="Wang H."/>
            <person name="Twardziok S.O."/>
            <person name="Deal K.R."/>
            <person name="Huo N."/>
            <person name="Zhu T."/>
            <person name="Wang L."/>
            <person name="Wang Y."/>
            <person name="McGuire P.E."/>
            <person name="Liu S."/>
            <person name="Long H."/>
            <person name="Ramasamy R.K."/>
            <person name="Rodriguez J.C."/>
            <person name="Van S.L."/>
            <person name="Yuan L."/>
            <person name="Wang Z."/>
            <person name="Xia Z."/>
            <person name="Xiao L."/>
            <person name="Anderson O.D."/>
            <person name="Ouyang S."/>
            <person name="Liang Y."/>
            <person name="Zimin A.V."/>
            <person name="Pertea G."/>
            <person name="Qi P."/>
            <person name="Bennetzen J.L."/>
            <person name="Dai X."/>
            <person name="Dawson M.W."/>
            <person name="Muller H.G."/>
            <person name="Kugler K."/>
            <person name="Rivarola-Duarte L."/>
            <person name="Spannagl M."/>
            <person name="Mayer K.F.X."/>
            <person name="Lu F.H."/>
            <person name="Bevan M.W."/>
            <person name="Leroy P."/>
            <person name="Li P."/>
            <person name="You F.M."/>
            <person name="Sun Q."/>
            <person name="Liu Z."/>
            <person name="Lyons E."/>
            <person name="Wicker T."/>
            <person name="Salzberg S.L."/>
            <person name="Devos K.M."/>
            <person name="Dvorak J."/>
        </authorList>
    </citation>
    <scope>NUCLEOTIDE SEQUENCE [LARGE SCALE GENOMIC DNA]</scope>
    <source>
        <strain evidence="3">cv. AL8/78</strain>
    </source>
</reference>
<name>A0A453MUM7_AEGTS</name>
<evidence type="ECO:0000313" key="4">
    <source>
        <dbReference type="Proteomes" id="UP000015105"/>
    </source>
</evidence>
<feature type="signal peptide" evidence="2">
    <location>
        <begin position="1"/>
        <end position="23"/>
    </location>
</feature>
<reference evidence="4" key="2">
    <citation type="journal article" date="2017" name="Nat. Plants">
        <title>The Aegilops tauschii genome reveals multiple impacts of transposons.</title>
        <authorList>
            <person name="Zhao G."/>
            <person name="Zou C."/>
            <person name="Li K."/>
            <person name="Wang K."/>
            <person name="Li T."/>
            <person name="Gao L."/>
            <person name="Zhang X."/>
            <person name="Wang H."/>
            <person name="Yang Z."/>
            <person name="Liu X."/>
            <person name="Jiang W."/>
            <person name="Mao L."/>
            <person name="Kong X."/>
            <person name="Jiao Y."/>
            <person name="Jia J."/>
        </authorList>
    </citation>
    <scope>NUCLEOTIDE SEQUENCE [LARGE SCALE GENOMIC DNA]</scope>
    <source>
        <strain evidence="4">cv. AL8/78</strain>
    </source>
</reference>
<dbReference type="Gramene" id="AET6Gv20088400.14">
    <property type="protein sequence ID" value="AET6Gv20088400.14"/>
    <property type="gene ID" value="AET6Gv20088400"/>
</dbReference>
<feature type="chain" id="PRO_5019483726" evidence="2">
    <location>
        <begin position="24"/>
        <end position="73"/>
    </location>
</feature>
<reference evidence="4" key="1">
    <citation type="journal article" date="2014" name="Science">
        <title>Ancient hybridizations among the ancestral genomes of bread wheat.</title>
        <authorList>
            <consortium name="International Wheat Genome Sequencing Consortium,"/>
            <person name="Marcussen T."/>
            <person name="Sandve S.R."/>
            <person name="Heier L."/>
            <person name="Spannagl M."/>
            <person name="Pfeifer M."/>
            <person name="Jakobsen K.S."/>
            <person name="Wulff B.B."/>
            <person name="Steuernagel B."/>
            <person name="Mayer K.F."/>
            <person name="Olsen O.A."/>
        </authorList>
    </citation>
    <scope>NUCLEOTIDE SEQUENCE [LARGE SCALE GENOMIC DNA]</scope>
    <source>
        <strain evidence="4">cv. AL8/78</strain>
    </source>
</reference>
<feature type="region of interest" description="Disordered" evidence="1">
    <location>
        <begin position="50"/>
        <end position="73"/>
    </location>
</feature>
<evidence type="ECO:0000256" key="1">
    <source>
        <dbReference type="SAM" id="MobiDB-lite"/>
    </source>
</evidence>
<proteinExistence type="predicted"/>
<sequence>MATTSRLLLLLAAVCLLAGAADALRLPPDASFPGAQAERLIRALNLLPGASSGRGGKVGAGAEDVAPGQLLER</sequence>